<dbReference type="InterPro" id="IPR013325">
    <property type="entry name" value="RNA_pol_sigma_r2"/>
</dbReference>
<dbReference type="InterPro" id="IPR013324">
    <property type="entry name" value="RNA_pol_sigma_r3/r4-like"/>
</dbReference>
<evidence type="ECO:0000256" key="1">
    <source>
        <dbReference type="ARBA" id="ARBA00010641"/>
    </source>
</evidence>
<keyword evidence="3" id="KW-0731">Sigma factor</keyword>
<keyword evidence="8" id="KW-1185">Reference proteome</keyword>
<feature type="domain" description="RNA polymerase sigma-70 region 2" evidence="5">
    <location>
        <begin position="24"/>
        <end position="88"/>
    </location>
</feature>
<keyword evidence="4" id="KW-0804">Transcription</keyword>
<evidence type="ECO:0000259" key="6">
    <source>
        <dbReference type="Pfam" id="PF08281"/>
    </source>
</evidence>
<accession>A0ABS9H5F0</accession>
<protein>
    <submittedName>
        <fullName evidence="7">RNA polymerase sigma factor</fullName>
    </submittedName>
</protein>
<gene>
    <name evidence="7" type="ORF">L2716_15640</name>
</gene>
<dbReference type="InterPro" id="IPR007627">
    <property type="entry name" value="RNA_pol_sigma70_r2"/>
</dbReference>
<evidence type="ECO:0000259" key="5">
    <source>
        <dbReference type="Pfam" id="PF04542"/>
    </source>
</evidence>
<dbReference type="PANTHER" id="PTHR43133">
    <property type="entry name" value="RNA POLYMERASE ECF-TYPE SIGMA FACTO"/>
    <property type="match status" value="1"/>
</dbReference>
<dbReference type="Pfam" id="PF04542">
    <property type="entry name" value="Sigma70_r2"/>
    <property type="match status" value="1"/>
</dbReference>
<keyword evidence="2" id="KW-0805">Transcription regulation</keyword>
<dbReference type="Proteomes" id="UP001649381">
    <property type="component" value="Unassembled WGS sequence"/>
</dbReference>
<dbReference type="SUPFAM" id="SSF88946">
    <property type="entry name" value="Sigma2 domain of RNA polymerase sigma factors"/>
    <property type="match status" value="1"/>
</dbReference>
<dbReference type="InterPro" id="IPR039425">
    <property type="entry name" value="RNA_pol_sigma-70-like"/>
</dbReference>
<dbReference type="Gene3D" id="1.10.1740.10">
    <property type="match status" value="1"/>
</dbReference>
<evidence type="ECO:0000313" key="8">
    <source>
        <dbReference type="Proteomes" id="UP001649381"/>
    </source>
</evidence>
<name>A0ABS9H5F0_9BACL</name>
<dbReference type="InterPro" id="IPR014284">
    <property type="entry name" value="RNA_pol_sigma-70_dom"/>
</dbReference>
<dbReference type="Gene3D" id="1.10.10.10">
    <property type="entry name" value="Winged helix-like DNA-binding domain superfamily/Winged helix DNA-binding domain"/>
    <property type="match status" value="1"/>
</dbReference>
<dbReference type="Pfam" id="PF08281">
    <property type="entry name" value="Sigma70_r4_2"/>
    <property type="match status" value="1"/>
</dbReference>
<dbReference type="InterPro" id="IPR036388">
    <property type="entry name" value="WH-like_DNA-bd_sf"/>
</dbReference>
<dbReference type="EMBL" id="JAKIJS010000002">
    <property type="protein sequence ID" value="MCF6139169.1"/>
    <property type="molecule type" value="Genomic_DNA"/>
</dbReference>
<evidence type="ECO:0000256" key="3">
    <source>
        <dbReference type="ARBA" id="ARBA00023082"/>
    </source>
</evidence>
<reference evidence="7 8" key="1">
    <citation type="submission" date="2022-01" db="EMBL/GenBank/DDBJ databases">
        <title>Alkalihalobacillus sp. EGI L200015, a novel bacterium isolated from a salt lake sediment.</title>
        <authorList>
            <person name="Gao L."/>
            <person name="Fang B.-Z."/>
            <person name="Li W.-J."/>
        </authorList>
    </citation>
    <scope>NUCLEOTIDE SEQUENCE [LARGE SCALE GENOMIC DNA]</scope>
    <source>
        <strain evidence="7 8">KCTC 12718</strain>
    </source>
</reference>
<feature type="domain" description="RNA polymerase sigma factor 70 region 4 type 2" evidence="6">
    <location>
        <begin position="117"/>
        <end position="163"/>
    </location>
</feature>
<organism evidence="7 8">
    <name type="scientific">Pseudalkalibacillus berkeleyi</name>
    <dbReference type="NCBI Taxonomy" id="1069813"/>
    <lineage>
        <taxon>Bacteria</taxon>
        <taxon>Bacillati</taxon>
        <taxon>Bacillota</taxon>
        <taxon>Bacilli</taxon>
        <taxon>Bacillales</taxon>
        <taxon>Fictibacillaceae</taxon>
        <taxon>Pseudalkalibacillus</taxon>
    </lineage>
</organism>
<dbReference type="InterPro" id="IPR013249">
    <property type="entry name" value="RNA_pol_sigma70_r4_t2"/>
</dbReference>
<dbReference type="NCBIfam" id="TIGR02937">
    <property type="entry name" value="sigma70-ECF"/>
    <property type="match status" value="1"/>
</dbReference>
<dbReference type="CDD" id="cd06171">
    <property type="entry name" value="Sigma70_r4"/>
    <property type="match status" value="1"/>
</dbReference>
<proteinExistence type="inferred from homology"/>
<comment type="similarity">
    <text evidence="1">Belongs to the sigma-70 factor family. ECF subfamily.</text>
</comment>
<sequence>MQIKKLVRKAQRGDKEALLQLVLERKDEYYRLAYSYLRHEEDAMDALEDMIVILYEKISRLNKSQSFYSWSKTILVNECHDILRKRKKTTVLKSNHEHFQEKEGETSIYKLDVKTHLEQLNKDQQEAIQLRYWLDYDYETIARLTNVPLGTVKSRISTGLKKLKEHLGGEYL</sequence>
<evidence type="ECO:0000256" key="4">
    <source>
        <dbReference type="ARBA" id="ARBA00023163"/>
    </source>
</evidence>
<comment type="caution">
    <text evidence="7">The sequence shown here is derived from an EMBL/GenBank/DDBJ whole genome shotgun (WGS) entry which is preliminary data.</text>
</comment>
<evidence type="ECO:0000313" key="7">
    <source>
        <dbReference type="EMBL" id="MCF6139169.1"/>
    </source>
</evidence>
<dbReference type="SUPFAM" id="SSF88659">
    <property type="entry name" value="Sigma3 and sigma4 domains of RNA polymerase sigma factors"/>
    <property type="match status" value="1"/>
</dbReference>
<dbReference type="RefSeq" id="WP_236337939.1">
    <property type="nucleotide sequence ID" value="NZ_JAKIJS010000002.1"/>
</dbReference>
<dbReference type="PANTHER" id="PTHR43133:SF51">
    <property type="entry name" value="RNA POLYMERASE SIGMA FACTOR"/>
    <property type="match status" value="1"/>
</dbReference>
<evidence type="ECO:0000256" key="2">
    <source>
        <dbReference type="ARBA" id="ARBA00023015"/>
    </source>
</evidence>